<evidence type="ECO:0000256" key="6">
    <source>
        <dbReference type="ARBA" id="ARBA00022692"/>
    </source>
</evidence>
<feature type="transmembrane region" description="Helical" evidence="10">
    <location>
        <begin position="224"/>
        <end position="245"/>
    </location>
</feature>
<evidence type="ECO:0000256" key="2">
    <source>
        <dbReference type="ARBA" id="ARBA00004922"/>
    </source>
</evidence>
<dbReference type="EMBL" id="CAJPDQ010000025">
    <property type="protein sequence ID" value="CAF9926393.1"/>
    <property type="molecule type" value="Genomic_DNA"/>
</dbReference>
<feature type="transmembrane region" description="Helical" evidence="10">
    <location>
        <begin position="386"/>
        <end position="409"/>
    </location>
</feature>
<dbReference type="Proteomes" id="UP000664169">
    <property type="component" value="Unassembled WGS sequence"/>
</dbReference>
<feature type="transmembrane region" description="Helical" evidence="10">
    <location>
        <begin position="181"/>
        <end position="204"/>
    </location>
</feature>
<keyword evidence="4 10" id="KW-0328">Glycosyltransferase</keyword>
<dbReference type="PANTHER" id="PTHR22760">
    <property type="entry name" value="GLYCOSYLTRANSFERASE"/>
    <property type="match status" value="1"/>
</dbReference>
<sequence>MSTSKKAVKSLPTQSSGVSPITAFWVFAAVNIFSALYAPILDCDEVYNYWEPTHYLTHGYGFQTWEYSPEYSIRSWFYVCLHAAIGTLSSLVVKTKQAEFYCIRSALALICAFCQTRLFSTISRALDQRIAFIFLVVTWSSPGMFHSSTAYLPSSFAMYCNMLAMSSLLEWRTGSNLDMGIFWFGTGGLIGWPFSAALSVPFVIEESLLSTITGDFGALIRQILGGTIYCLIVLVVQACVDVFFYHKFVLVPWNIVKYNIFSGQGRGPNIFGTETADFYIRNLLLNFHIWFIFAVLAAPILAIQFRTSKTVSGLTFVRSFSFTVPFYMWLAIFSAQPHKEERFMYPMYPFLALNASLALHGFLHWFGNSAKTSLPGKIPGWMKLLIIGPMLFLAVQGGLLRIVGTVTAYRAPLQVYDSRKLHHQSSPHYSEIVCIGKEWFRFPSSYLLPDGVRAKFIKSEFDGLLPGEFKEAKQGFGMFSGTWMIPSNMNDQNIPDPSKLTDIKHCSYLVDFSVPGSNGTSLEPNYAADEAVWEKVTCERFLDTSGTGLFGRLIYPPDLAWLPKPLQRSWGEYCLLKRRASTSF</sequence>
<dbReference type="GO" id="GO:0005789">
    <property type="term" value="C:endoplasmic reticulum membrane"/>
    <property type="evidence" value="ECO:0007669"/>
    <property type="project" value="UniProtKB-SubCell"/>
</dbReference>
<dbReference type="OrthoDB" id="497541at2759"/>
<comment type="pathway">
    <text evidence="2">Protein modification; protein glycosylation.</text>
</comment>
<feature type="transmembrane region" description="Helical" evidence="10">
    <location>
        <begin position="21"/>
        <end position="40"/>
    </location>
</feature>
<dbReference type="InterPro" id="IPR005599">
    <property type="entry name" value="GPI_mannosylTrfase"/>
</dbReference>
<feature type="transmembrane region" description="Helical" evidence="10">
    <location>
        <begin position="75"/>
        <end position="93"/>
    </location>
</feature>
<evidence type="ECO:0000256" key="4">
    <source>
        <dbReference type="ARBA" id="ARBA00022676"/>
    </source>
</evidence>
<dbReference type="PANTHER" id="PTHR22760:SF2">
    <property type="entry name" value="ALPHA-1,2-MANNOSYLTRANSFERASE ALG9"/>
    <property type="match status" value="1"/>
</dbReference>
<dbReference type="Pfam" id="PF03901">
    <property type="entry name" value="Glyco_transf_22"/>
    <property type="match status" value="1"/>
</dbReference>
<feature type="transmembrane region" description="Helical" evidence="10">
    <location>
        <begin position="283"/>
        <end position="303"/>
    </location>
</feature>
<accession>A0A8H3IP81</accession>
<evidence type="ECO:0000256" key="1">
    <source>
        <dbReference type="ARBA" id="ARBA00004477"/>
    </source>
</evidence>
<evidence type="ECO:0000256" key="3">
    <source>
        <dbReference type="ARBA" id="ARBA00007063"/>
    </source>
</evidence>
<dbReference type="EC" id="2.4.1.-" evidence="10"/>
<protein>
    <recommendedName>
        <fullName evidence="10">Mannosyltransferase</fullName>
        <ecNumber evidence="10">2.4.1.-</ecNumber>
    </recommendedName>
</protein>
<evidence type="ECO:0000256" key="10">
    <source>
        <dbReference type="RuleBase" id="RU363075"/>
    </source>
</evidence>
<evidence type="ECO:0000256" key="8">
    <source>
        <dbReference type="ARBA" id="ARBA00022989"/>
    </source>
</evidence>
<feature type="transmembrane region" description="Helical" evidence="10">
    <location>
        <begin position="347"/>
        <end position="366"/>
    </location>
</feature>
<evidence type="ECO:0000256" key="7">
    <source>
        <dbReference type="ARBA" id="ARBA00022824"/>
    </source>
</evidence>
<organism evidence="11 12">
    <name type="scientific">Gomphillus americanus</name>
    <dbReference type="NCBI Taxonomy" id="1940652"/>
    <lineage>
        <taxon>Eukaryota</taxon>
        <taxon>Fungi</taxon>
        <taxon>Dikarya</taxon>
        <taxon>Ascomycota</taxon>
        <taxon>Pezizomycotina</taxon>
        <taxon>Lecanoromycetes</taxon>
        <taxon>OSLEUM clade</taxon>
        <taxon>Ostropomycetidae</taxon>
        <taxon>Ostropales</taxon>
        <taxon>Graphidaceae</taxon>
        <taxon>Gomphilloideae</taxon>
        <taxon>Gomphillus</taxon>
    </lineage>
</organism>
<evidence type="ECO:0000256" key="5">
    <source>
        <dbReference type="ARBA" id="ARBA00022679"/>
    </source>
</evidence>
<dbReference type="AlphaFoldDB" id="A0A8H3IP81"/>
<feature type="transmembrane region" description="Helical" evidence="10">
    <location>
        <begin position="100"/>
        <end position="119"/>
    </location>
</feature>
<name>A0A8H3IP81_9LECA</name>
<feature type="transmembrane region" description="Helical" evidence="10">
    <location>
        <begin position="315"/>
        <end position="335"/>
    </location>
</feature>
<comment type="subcellular location">
    <subcellularLocation>
        <location evidence="1 10">Endoplasmic reticulum membrane</location>
        <topology evidence="1 10">Multi-pass membrane protein</topology>
    </subcellularLocation>
</comment>
<dbReference type="GO" id="GO:0006487">
    <property type="term" value="P:protein N-linked glycosylation"/>
    <property type="evidence" value="ECO:0007669"/>
    <property type="project" value="TreeGrafter"/>
</dbReference>
<keyword evidence="5" id="KW-0808">Transferase</keyword>
<evidence type="ECO:0000313" key="12">
    <source>
        <dbReference type="Proteomes" id="UP000664169"/>
    </source>
</evidence>
<comment type="caution">
    <text evidence="11">The sequence shown here is derived from an EMBL/GenBank/DDBJ whole genome shotgun (WGS) entry which is preliminary data.</text>
</comment>
<reference evidence="11" key="1">
    <citation type="submission" date="2021-03" db="EMBL/GenBank/DDBJ databases">
        <authorList>
            <person name="Tagirdzhanova G."/>
        </authorList>
    </citation>
    <scope>NUCLEOTIDE SEQUENCE</scope>
</reference>
<proteinExistence type="inferred from homology"/>
<comment type="similarity">
    <text evidence="3 10">Belongs to the glycosyltransferase 22 family.</text>
</comment>
<keyword evidence="6 10" id="KW-0812">Transmembrane</keyword>
<keyword evidence="12" id="KW-1185">Reference proteome</keyword>
<evidence type="ECO:0000313" key="11">
    <source>
        <dbReference type="EMBL" id="CAF9926393.1"/>
    </source>
</evidence>
<dbReference type="GO" id="GO:0000026">
    <property type="term" value="F:alpha-1,2-mannosyltransferase activity"/>
    <property type="evidence" value="ECO:0007669"/>
    <property type="project" value="TreeGrafter"/>
</dbReference>
<gene>
    <name evidence="11" type="ORF">GOMPHAMPRED_004126</name>
</gene>
<keyword evidence="8 10" id="KW-1133">Transmembrane helix</keyword>
<keyword evidence="7 10" id="KW-0256">Endoplasmic reticulum</keyword>
<evidence type="ECO:0000256" key="9">
    <source>
        <dbReference type="ARBA" id="ARBA00023136"/>
    </source>
</evidence>
<keyword evidence="9 10" id="KW-0472">Membrane</keyword>
<dbReference type="UniPathway" id="UPA00378"/>